<keyword evidence="1 3" id="KW-0963">Cytoplasm</keyword>
<dbReference type="GO" id="GO:0005829">
    <property type="term" value="C:cytosol"/>
    <property type="evidence" value="ECO:0007669"/>
    <property type="project" value="TreeGrafter"/>
</dbReference>
<dbReference type="GeneID" id="61101878"/>
<dbReference type="SUPFAM" id="SSF74942">
    <property type="entry name" value="YhbC-like, C-terminal domain"/>
    <property type="match status" value="1"/>
</dbReference>
<dbReference type="InterPro" id="IPR036847">
    <property type="entry name" value="RimP_C_sf"/>
</dbReference>
<evidence type="ECO:0000313" key="6">
    <source>
        <dbReference type="EMBL" id="GDZ83181.1"/>
    </source>
</evidence>
<evidence type="ECO:0000256" key="3">
    <source>
        <dbReference type="HAMAP-Rule" id="MF_01077"/>
    </source>
</evidence>
<evidence type="ECO:0000256" key="1">
    <source>
        <dbReference type="ARBA" id="ARBA00022490"/>
    </source>
</evidence>
<dbReference type="SUPFAM" id="SSF75420">
    <property type="entry name" value="YhbC-like, N-terminal domain"/>
    <property type="match status" value="1"/>
</dbReference>
<comment type="caution">
    <text evidence="6">The sequence shown here is derived from an EMBL/GenBank/DDBJ whole genome shotgun (WGS) entry which is preliminary data.</text>
</comment>
<proteinExistence type="inferred from homology"/>
<dbReference type="GO" id="GO:0006412">
    <property type="term" value="P:translation"/>
    <property type="evidence" value="ECO:0007669"/>
    <property type="project" value="TreeGrafter"/>
</dbReference>
<accession>A0A5A5TXD0</accession>
<dbReference type="RefSeq" id="WP_004900921.1">
    <property type="nucleotide sequence ID" value="NZ_BJJW01000002.1"/>
</dbReference>
<evidence type="ECO:0000259" key="4">
    <source>
        <dbReference type="Pfam" id="PF02576"/>
    </source>
</evidence>
<dbReference type="InterPro" id="IPR035956">
    <property type="entry name" value="RimP_N_sf"/>
</dbReference>
<protein>
    <recommendedName>
        <fullName evidence="3">Ribosome maturation factor RimP</fullName>
    </recommendedName>
</protein>
<dbReference type="CDD" id="cd01734">
    <property type="entry name" value="YlxS_C"/>
    <property type="match status" value="1"/>
</dbReference>
<feature type="domain" description="Ribosome maturation factor RimP N-terminal" evidence="4">
    <location>
        <begin position="12"/>
        <end position="88"/>
    </location>
</feature>
<dbReference type="PANTHER" id="PTHR33867">
    <property type="entry name" value="RIBOSOME MATURATION FACTOR RIMP"/>
    <property type="match status" value="1"/>
</dbReference>
<dbReference type="Gene3D" id="3.30.300.70">
    <property type="entry name" value="RimP-like superfamily, N-terminal"/>
    <property type="match status" value="1"/>
</dbReference>
<dbReference type="PANTHER" id="PTHR33867:SF1">
    <property type="entry name" value="RIBOSOME MATURATION FACTOR RIMP"/>
    <property type="match status" value="1"/>
</dbReference>
<keyword evidence="2 3" id="KW-0690">Ribosome biogenesis</keyword>
<dbReference type="InterPro" id="IPR028989">
    <property type="entry name" value="RimP_N"/>
</dbReference>
<dbReference type="AlphaFoldDB" id="A0A5A5TXD0"/>
<dbReference type="InterPro" id="IPR028998">
    <property type="entry name" value="RimP_C"/>
</dbReference>
<comment type="similarity">
    <text evidence="3">Belongs to the RimP family.</text>
</comment>
<gene>
    <name evidence="3 6" type="primary">rimP</name>
    <name evidence="6" type="ORF">LCIT_04230</name>
</gene>
<comment type="function">
    <text evidence="3">Required for maturation of 30S ribosomal subunits.</text>
</comment>
<comment type="subcellular location">
    <subcellularLocation>
        <location evidence="3">Cytoplasm</location>
    </subcellularLocation>
</comment>
<dbReference type="GO" id="GO:0000028">
    <property type="term" value="P:ribosomal small subunit assembly"/>
    <property type="evidence" value="ECO:0007669"/>
    <property type="project" value="TreeGrafter"/>
</dbReference>
<sequence length="158" mass="17848">MANKVAQEISTLIEPLINAQQLLLWDVSYTKEGGQKVLRILIDKRNHEFITMDDITTFTQAVNELLDTIEPDPIPEAYMLDISSPGADRPLIRPWHYEWAKASGENILVAFFVAKNGQKKWQGKIETIDDKGITLTTSSETIVCTFDEIAKAVLDTHF</sequence>
<organism evidence="6 7">
    <name type="scientific">Leuconostoc citreum</name>
    <dbReference type="NCBI Taxonomy" id="33964"/>
    <lineage>
        <taxon>Bacteria</taxon>
        <taxon>Bacillati</taxon>
        <taxon>Bacillota</taxon>
        <taxon>Bacilli</taxon>
        <taxon>Lactobacillales</taxon>
        <taxon>Lactobacillaceae</taxon>
        <taxon>Leuconostoc</taxon>
    </lineage>
</organism>
<evidence type="ECO:0000313" key="7">
    <source>
        <dbReference type="Proteomes" id="UP000323274"/>
    </source>
</evidence>
<evidence type="ECO:0000259" key="5">
    <source>
        <dbReference type="Pfam" id="PF17384"/>
    </source>
</evidence>
<name>A0A5A5TXD0_LEUCI</name>
<dbReference type="Pfam" id="PF17384">
    <property type="entry name" value="DUF150_C"/>
    <property type="match status" value="1"/>
</dbReference>
<dbReference type="HAMAP" id="MF_01077">
    <property type="entry name" value="RimP"/>
    <property type="match status" value="1"/>
</dbReference>
<reference evidence="6 7" key="1">
    <citation type="submission" date="2019-04" db="EMBL/GenBank/DDBJ databases">
        <title>A pseudo-fructophilic Leuconostoc citreum strain F192-5 isolated from peel of satsuma mandarin: the first report for isolation and characterization of strain-dependent fructophilic-like characteristics.</title>
        <authorList>
            <person name="Maeno S."/>
            <person name="Tanizawa Y."/>
            <person name="Kajikawa A."/>
            <person name="Kanesaki Y."/>
            <person name="Kubota E."/>
            <person name="Arita M."/>
            <person name="Leon D."/>
            <person name="Endo A."/>
        </authorList>
    </citation>
    <scope>NUCLEOTIDE SEQUENCE [LARGE SCALE GENOMIC DNA]</scope>
    <source>
        <strain evidence="6 7">F192-5</strain>
    </source>
</reference>
<feature type="domain" description="Ribosome maturation factor RimP C-terminal" evidence="5">
    <location>
        <begin position="98"/>
        <end position="158"/>
    </location>
</feature>
<evidence type="ECO:0000256" key="2">
    <source>
        <dbReference type="ARBA" id="ARBA00022517"/>
    </source>
</evidence>
<dbReference type="Gene3D" id="2.30.30.180">
    <property type="entry name" value="Ribosome maturation factor RimP, C-terminal domain"/>
    <property type="match status" value="1"/>
</dbReference>
<dbReference type="InterPro" id="IPR003728">
    <property type="entry name" value="Ribosome_maturation_RimP"/>
</dbReference>
<dbReference type="Pfam" id="PF02576">
    <property type="entry name" value="RimP_N"/>
    <property type="match status" value="1"/>
</dbReference>
<dbReference type="EMBL" id="BJJW01000002">
    <property type="protein sequence ID" value="GDZ83181.1"/>
    <property type="molecule type" value="Genomic_DNA"/>
</dbReference>
<dbReference type="Proteomes" id="UP000323274">
    <property type="component" value="Unassembled WGS sequence"/>
</dbReference>